<keyword evidence="2" id="KW-1185">Reference proteome</keyword>
<proteinExistence type="predicted"/>
<organism evidence="1 2">
    <name type="scientific">Rubrobacter marinus</name>
    <dbReference type="NCBI Taxonomy" id="2653852"/>
    <lineage>
        <taxon>Bacteria</taxon>
        <taxon>Bacillati</taxon>
        <taxon>Actinomycetota</taxon>
        <taxon>Rubrobacteria</taxon>
        <taxon>Rubrobacterales</taxon>
        <taxon>Rubrobacteraceae</taxon>
        <taxon>Rubrobacter</taxon>
    </lineage>
</organism>
<reference evidence="1 2" key="1">
    <citation type="submission" date="2019-10" db="EMBL/GenBank/DDBJ databases">
        <title>Rubrobacter sp nov SCSIO 52915 isolated from a deep-sea sediment in the South China Sea.</title>
        <authorList>
            <person name="Chen R.W."/>
        </authorList>
    </citation>
    <scope>NUCLEOTIDE SEQUENCE [LARGE SCALE GENOMIC DNA]</scope>
    <source>
        <strain evidence="1 2">SCSIO 52915</strain>
    </source>
</reference>
<gene>
    <name evidence="1" type="ORF">GBA65_15205</name>
</gene>
<accession>A0A6G8PZK9</accession>
<name>A0A6G8PZK9_9ACTN</name>
<sequence length="141" mass="15896">MTAEQRRFFENLLAYLRDGLEARKDPEAAEQRARMFASLAGEAGRDQVLEDKRLAEGGFVYLLEEGKRRTRRIGELFPADAPAVLAEMERTAAVSGEFVESDGATYVIEYGGRKLVTPDPGDPSAPLRVRWRELEGRWPRP</sequence>
<dbReference type="Proteomes" id="UP000502706">
    <property type="component" value="Chromosome"/>
</dbReference>
<evidence type="ECO:0000313" key="2">
    <source>
        <dbReference type="Proteomes" id="UP000502706"/>
    </source>
</evidence>
<dbReference type="AlphaFoldDB" id="A0A6G8PZK9"/>
<protein>
    <submittedName>
        <fullName evidence="1">Uncharacterized protein</fullName>
    </submittedName>
</protein>
<dbReference type="EMBL" id="CP045121">
    <property type="protein sequence ID" value="QIN79651.1"/>
    <property type="molecule type" value="Genomic_DNA"/>
</dbReference>
<dbReference type="RefSeq" id="WP_166397325.1">
    <property type="nucleotide sequence ID" value="NZ_CP045121.1"/>
</dbReference>
<dbReference type="KEGG" id="rmar:GBA65_15205"/>
<evidence type="ECO:0000313" key="1">
    <source>
        <dbReference type="EMBL" id="QIN79651.1"/>
    </source>
</evidence>